<comment type="catalytic activity">
    <reaction evidence="5">
        <text>a 3,4-dihydroxy-5-(all-trans-polyprenyl)benzoate + S-adenosyl-L-methionine = a 4-hydroxy-3-methoxy-5-(all-trans-polyprenyl)benzoate + S-adenosyl-L-homocysteine + H(+)</text>
        <dbReference type="Rhea" id="RHEA:44452"/>
        <dbReference type="Rhea" id="RHEA-COMP:10930"/>
        <dbReference type="Rhea" id="RHEA-COMP:10931"/>
        <dbReference type="ChEBI" id="CHEBI:15378"/>
        <dbReference type="ChEBI" id="CHEBI:57856"/>
        <dbReference type="ChEBI" id="CHEBI:59789"/>
        <dbReference type="ChEBI" id="CHEBI:64694"/>
        <dbReference type="ChEBI" id="CHEBI:84443"/>
        <dbReference type="EC" id="2.1.1.114"/>
    </reaction>
</comment>
<feature type="binding site" evidence="5">
    <location>
        <position position="180"/>
    </location>
    <ligand>
        <name>Mg(2+)</name>
        <dbReference type="ChEBI" id="CHEBI:18420"/>
    </ligand>
</feature>
<comment type="cofactor">
    <cofactor evidence="5">
        <name>Mg(2+)</name>
        <dbReference type="ChEBI" id="CHEBI:18420"/>
    </cofactor>
</comment>
<keyword evidence="3 5" id="KW-0831">Ubiquinone biosynthesis</keyword>
<comment type="catalytic activity">
    <reaction evidence="5">
        <text>a 3-demethylubiquinone + S-adenosyl-L-methionine = a ubiquinone + S-adenosyl-L-homocysteine</text>
        <dbReference type="Rhea" id="RHEA:81215"/>
        <dbReference type="Rhea" id="RHEA-COMP:9565"/>
        <dbReference type="Rhea" id="RHEA-COMP:19654"/>
        <dbReference type="ChEBI" id="CHEBI:16389"/>
        <dbReference type="ChEBI" id="CHEBI:57856"/>
        <dbReference type="ChEBI" id="CHEBI:59789"/>
        <dbReference type="ChEBI" id="CHEBI:231825"/>
    </reaction>
</comment>
<dbReference type="InterPro" id="IPR010233">
    <property type="entry name" value="UbiG_MeTrfase"/>
</dbReference>
<reference evidence="7" key="1">
    <citation type="submission" date="2022-03" db="EMBL/GenBank/DDBJ databases">
        <authorList>
            <person name="Tunstrom K."/>
        </authorList>
    </citation>
    <scope>NUCLEOTIDE SEQUENCE</scope>
</reference>
<sequence length="291" mass="32292">MTLSAQGMVNGFPSFCMITIRLSYLNKTLSRGIGTSHISHNVVAAKTVDAADVERHSKQVYDWWDPNGSMKGLHTLNFIRVPLIRDGLVSCSLNERTPLPLSNKVILDVGCGGGILTEAIARLGAKVTGVDASKELIELAKNHSSLDPKLANNTPSYECTTIEEHSSLFTDHYDAVVASEIIEHVNNKEMFIESCVKALKPGGKIFITTPNRTRLMHIFGIIIAENILKILPQGTHEYDKLITPNEVTFMLEKNNCHVQLIHGMMYDPILNKWAWCSSTLFTYALQAVKLE</sequence>
<dbReference type="HAMAP" id="MF_00472">
    <property type="entry name" value="UbiG"/>
    <property type="match status" value="1"/>
</dbReference>
<keyword evidence="5" id="KW-0496">Mitochondrion</keyword>
<gene>
    <name evidence="5" type="primary">coq3</name>
    <name evidence="7" type="ORF">EEDITHA_LOCUS1243</name>
</gene>
<comment type="subcellular location">
    <subcellularLocation>
        <location evidence="5">Mitochondrion inner membrane</location>
        <topology evidence="5">Peripheral membrane protein</topology>
        <orientation evidence="5">Matrix side</orientation>
    </subcellularLocation>
</comment>
<feature type="binding site" evidence="5">
    <location>
        <position position="80"/>
    </location>
    <ligand>
        <name>S-adenosyl-L-methionine</name>
        <dbReference type="ChEBI" id="CHEBI:59789"/>
    </ligand>
</feature>
<keyword evidence="5" id="KW-0479">Metal-binding</keyword>
<accession>A0AAU9TG49</accession>
<feature type="binding site" evidence="5">
    <location>
        <position position="179"/>
    </location>
    <ligand>
        <name>S-adenosyl-L-methionine</name>
        <dbReference type="ChEBI" id="CHEBI:59789"/>
    </ligand>
</feature>
<keyword evidence="5" id="KW-0460">Magnesium</keyword>
<comment type="caution">
    <text evidence="7">The sequence shown here is derived from an EMBL/GenBank/DDBJ whole genome shotgun (WGS) entry which is preliminary data.</text>
</comment>
<keyword evidence="2 5" id="KW-0808">Transferase</keyword>
<dbReference type="InterPro" id="IPR029063">
    <property type="entry name" value="SAM-dependent_MTases_sf"/>
</dbReference>
<dbReference type="CDD" id="cd02440">
    <property type="entry name" value="AdoMet_MTases"/>
    <property type="match status" value="1"/>
</dbReference>
<dbReference type="InterPro" id="IPR013216">
    <property type="entry name" value="Methyltransf_11"/>
</dbReference>
<feature type="binding site" evidence="5">
    <location>
        <position position="183"/>
    </location>
    <ligand>
        <name>Mg(2+)</name>
        <dbReference type="ChEBI" id="CHEBI:18420"/>
    </ligand>
</feature>
<keyword evidence="8" id="KW-1185">Reference proteome</keyword>
<dbReference type="EMBL" id="CAKOGL010000003">
    <property type="protein sequence ID" value="CAH2084696.1"/>
    <property type="molecule type" value="Genomic_DNA"/>
</dbReference>
<protein>
    <recommendedName>
        <fullName evidence="5">Ubiquinone biosynthesis O-methyltransferase, mitochondrial</fullName>
    </recommendedName>
    <alternativeName>
        <fullName evidence="5">3-demethylubiquinol 3-O-methyltransferase</fullName>
        <ecNumber evidence="5">2.1.1.64</ecNumber>
    </alternativeName>
    <alternativeName>
        <fullName evidence="5">3-demethylubiquinone 3-O-methyltransferase</fullName>
        <ecNumber evidence="5">2.1.1.-</ecNumber>
    </alternativeName>
    <alternativeName>
        <fullName evidence="5">Polyprenyldihydroxybenzoate methyltransferase</fullName>
        <ecNumber evidence="5">2.1.1.114</ecNumber>
    </alternativeName>
</protein>
<dbReference type="EC" id="2.1.1.114" evidence="5"/>
<evidence type="ECO:0000256" key="4">
    <source>
        <dbReference type="ARBA" id="ARBA00022691"/>
    </source>
</evidence>
<keyword evidence="5" id="KW-0999">Mitochondrion inner membrane</keyword>
<comment type="pathway">
    <text evidence="5">Cofactor biosynthesis; ubiquinone biosynthesis.</text>
</comment>
<keyword evidence="1 5" id="KW-0489">Methyltransferase</keyword>
<dbReference type="GO" id="GO:0010420">
    <property type="term" value="F:polyprenyldihydroxybenzoate methyltransferase activity"/>
    <property type="evidence" value="ECO:0007669"/>
    <property type="project" value="UniProtKB-UniRule"/>
</dbReference>
<dbReference type="PANTHER" id="PTHR43464:SF19">
    <property type="entry name" value="UBIQUINONE BIOSYNTHESIS O-METHYLTRANSFERASE, MITOCHONDRIAL"/>
    <property type="match status" value="1"/>
</dbReference>
<name>A0AAU9TG49_EUPED</name>
<evidence type="ECO:0000313" key="8">
    <source>
        <dbReference type="Proteomes" id="UP001153954"/>
    </source>
</evidence>
<comment type="similarity">
    <text evidence="5">Belongs to the class I-like SAM-binding methyltransferase superfamily. UbiG/COQ3 family.</text>
</comment>
<feature type="binding site" evidence="5">
    <location>
        <position position="131"/>
    </location>
    <ligand>
        <name>S-adenosyl-L-methionine</name>
        <dbReference type="ChEBI" id="CHEBI:59789"/>
    </ligand>
</feature>
<comment type="catalytic activity">
    <reaction evidence="5">
        <text>a 3-demethylubiquinol + S-adenosyl-L-methionine = a ubiquinol + S-adenosyl-L-homocysteine + H(+)</text>
        <dbReference type="Rhea" id="RHEA:44380"/>
        <dbReference type="Rhea" id="RHEA-COMP:9566"/>
        <dbReference type="Rhea" id="RHEA-COMP:10914"/>
        <dbReference type="ChEBI" id="CHEBI:15378"/>
        <dbReference type="ChEBI" id="CHEBI:17976"/>
        <dbReference type="ChEBI" id="CHEBI:57856"/>
        <dbReference type="ChEBI" id="CHEBI:59789"/>
        <dbReference type="ChEBI" id="CHEBI:84422"/>
        <dbReference type="EC" id="2.1.1.64"/>
    </reaction>
</comment>
<dbReference type="AlphaFoldDB" id="A0AAU9TG49"/>
<feature type="domain" description="Methyltransferase type 11" evidence="6">
    <location>
        <begin position="107"/>
        <end position="207"/>
    </location>
</feature>
<evidence type="ECO:0000259" key="6">
    <source>
        <dbReference type="Pfam" id="PF08241"/>
    </source>
</evidence>
<dbReference type="Pfam" id="PF08241">
    <property type="entry name" value="Methyltransf_11"/>
    <property type="match status" value="1"/>
</dbReference>
<dbReference type="EC" id="2.1.1.-" evidence="5"/>
<evidence type="ECO:0000256" key="1">
    <source>
        <dbReference type="ARBA" id="ARBA00022603"/>
    </source>
</evidence>
<dbReference type="EC" id="2.1.1.64" evidence="5"/>
<dbReference type="GO" id="GO:0061542">
    <property type="term" value="F:3-demethylubiquinol 3-O-methyltransferase activity"/>
    <property type="evidence" value="ECO:0007669"/>
    <property type="project" value="UniProtKB-UniRule"/>
</dbReference>
<dbReference type="GO" id="GO:0032259">
    <property type="term" value="P:methylation"/>
    <property type="evidence" value="ECO:0007669"/>
    <property type="project" value="UniProtKB-KW"/>
</dbReference>
<feature type="binding site" evidence="5">
    <location>
        <position position="184"/>
    </location>
    <ligand>
        <name>Mg(2+)</name>
        <dbReference type="ChEBI" id="CHEBI:18420"/>
    </ligand>
</feature>
<feature type="binding site" evidence="5">
    <location>
        <position position="110"/>
    </location>
    <ligand>
        <name>S-adenosyl-L-methionine</name>
        <dbReference type="ChEBI" id="CHEBI:59789"/>
    </ligand>
</feature>
<dbReference type="Proteomes" id="UP001153954">
    <property type="component" value="Unassembled WGS sequence"/>
</dbReference>
<dbReference type="PANTHER" id="PTHR43464">
    <property type="entry name" value="METHYLTRANSFERASE"/>
    <property type="match status" value="1"/>
</dbReference>
<proteinExistence type="inferred from homology"/>
<evidence type="ECO:0000256" key="5">
    <source>
        <dbReference type="HAMAP-Rule" id="MF_03190"/>
    </source>
</evidence>
<organism evidence="7 8">
    <name type="scientific">Euphydryas editha</name>
    <name type="common">Edith's checkerspot</name>
    <dbReference type="NCBI Taxonomy" id="104508"/>
    <lineage>
        <taxon>Eukaryota</taxon>
        <taxon>Metazoa</taxon>
        <taxon>Ecdysozoa</taxon>
        <taxon>Arthropoda</taxon>
        <taxon>Hexapoda</taxon>
        <taxon>Insecta</taxon>
        <taxon>Pterygota</taxon>
        <taxon>Neoptera</taxon>
        <taxon>Endopterygota</taxon>
        <taxon>Lepidoptera</taxon>
        <taxon>Glossata</taxon>
        <taxon>Ditrysia</taxon>
        <taxon>Papilionoidea</taxon>
        <taxon>Nymphalidae</taxon>
        <taxon>Nymphalinae</taxon>
        <taxon>Euphydryas</taxon>
    </lineage>
</organism>
<evidence type="ECO:0000313" key="7">
    <source>
        <dbReference type="EMBL" id="CAH2084696.1"/>
    </source>
</evidence>
<comment type="subunit">
    <text evidence="5">Component of a multi-subunit COQ enzyme complex.</text>
</comment>
<dbReference type="SUPFAM" id="SSF53335">
    <property type="entry name" value="S-adenosyl-L-methionine-dependent methyltransferases"/>
    <property type="match status" value="1"/>
</dbReference>
<dbReference type="GO" id="GO:0031314">
    <property type="term" value="C:extrinsic component of mitochondrial inner membrane"/>
    <property type="evidence" value="ECO:0007669"/>
    <property type="project" value="UniProtKB-UniRule"/>
</dbReference>
<evidence type="ECO:0000256" key="2">
    <source>
        <dbReference type="ARBA" id="ARBA00022679"/>
    </source>
</evidence>
<dbReference type="NCBIfam" id="TIGR01983">
    <property type="entry name" value="UbiG"/>
    <property type="match status" value="1"/>
</dbReference>
<evidence type="ECO:0000256" key="3">
    <source>
        <dbReference type="ARBA" id="ARBA00022688"/>
    </source>
</evidence>
<comment type="function">
    <text evidence="5">O-methyltransferase required for two non-consecutive steps during ubiquinone biosynthesis. Catalyzes the 2 O-methylation of 3,4-dihydroxy-5-(all-trans-polyprenyl)benzoic acid into 4-hydroxy-3-methoxy-5-(all-trans-polyprenyl)benzoic acid. Also catalyzes the last step of ubiquinone biosynthesis by mediating methylation of 3-demethylubiquinone into ubiquinone. Also able to mediate the methylation of 3-demethylubiquinol into ubiquinol.</text>
</comment>
<keyword evidence="5" id="KW-0472">Membrane</keyword>
<dbReference type="GO" id="GO:0046872">
    <property type="term" value="F:metal ion binding"/>
    <property type="evidence" value="ECO:0007669"/>
    <property type="project" value="UniProtKB-KW"/>
</dbReference>
<keyword evidence="4 5" id="KW-0949">S-adenosyl-L-methionine</keyword>
<dbReference type="Gene3D" id="3.40.50.150">
    <property type="entry name" value="Vaccinia Virus protein VP39"/>
    <property type="match status" value="1"/>
</dbReference>